<proteinExistence type="predicted"/>
<dbReference type="InterPro" id="IPR036965">
    <property type="entry name" value="Terpene_synth_N_sf"/>
</dbReference>
<dbReference type="PaxDb" id="39947-A0A0P0VYH6"/>
<dbReference type="GO" id="GO:0016114">
    <property type="term" value="P:terpenoid biosynthetic process"/>
    <property type="evidence" value="ECO:0007669"/>
    <property type="project" value="InterPro"/>
</dbReference>
<dbReference type="SUPFAM" id="SSF48239">
    <property type="entry name" value="Terpenoid cyclases/Protein prenyltransferases"/>
    <property type="match status" value="1"/>
</dbReference>
<dbReference type="GO" id="GO:0010333">
    <property type="term" value="F:terpene synthase activity"/>
    <property type="evidence" value="ECO:0007669"/>
    <property type="project" value="InterPro"/>
</dbReference>
<dbReference type="STRING" id="39947.A0A0P0VYH6"/>
<gene>
    <name evidence="2" type="ordered locus">Os03g0361500</name>
    <name evidence="2" type="ORF">OSNPB_030361500</name>
</gene>
<feature type="domain" description="Terpene synthase N-terminal" evidence="1">
    <location>
        <begin position="35"/>
        <end position="160"/>
    </location>
</feature>
<dbReference type="EMBL" id="AP014959">
    <property type="protein sequence ID" value="BAS84287.1"/>
    <property type="molecule type" value="Genomic_DNA"/>
</dbReference>
<dbReference type="InterPro" id="IPR001906">
    <property type="entry name" value="Terpene_synth_N"/>
</dbReference>
<protein>
    <submittedName>
        <fullName evidence="2">Os03g0361500 protein</fullName>
    </submittedName>
</protein>
<reference evidence="2 3" key="2">
    <citation type="journal article" date="2013" name="Plant Cell Physiol.">
        <title>Rice Annotation Project Database (RAP-DB): an integrative and interactive database for rice genomics.</title>
        <authorList>
            <person name="Sakai H."/>
            <person name="Lee S.S."/>
            <person name="Tanaka T."/>
            <person name="Numa H."/>
            <person name="Kim J."/>
            <person name="Kawahara Y."/>
            <person name="Wakimoto H."/>
            <person name="Yang C.C."/>
            <person name="Iwamoto M."/>
            <person name="Abe T."/>
            <person name="Yamada Y."/>
            <person name="Muto A."/>
            <person name="Inokuchi H."/>
            <person name="Ikemura T."/>
            <person name="Matsumoto T."/>
            <person name="Sasaki T."/>
            <person name="Itoh T."/>
        </authorList>
    </citation>
    <scope>NUCLEOTIDE SEQUENCE [LARGE SCALE GENOMIC DNA]</scope>
    <source>
        <strain evidence="3">cv. Nipponbare</strain>
    </source>
</reference>
<dbReference type="OMA" id="CADELYI"/>
<organism evidence="2 3">
    <name type="scientific">Oryza sativa subsp. japonica</name>
    <name type="common">Rice</name>
    <dbReference type="NCBI Taxonomy" id="39947"/>
    <lineage>
        <taxon>Eukaryota</taxon>
        <taxon>Viridiplantae</taxon>
        <taxon>Streptophyta</taxon>
        <taxon>Embryophyta</taxon>
        <taxon>Tracheophyta</taxon>
        <taxon>Spermatophyta</taxon>
        <taxon>Magnoliopsida</taxon>
        <taxon>Liliopsida</taxon>
        <taxon>Poales</taxon>
        <taxon>Poaceae</taxon>
        <taxon>BOP clade</taxon>
        <taxon>Oryzoideae</taxon>
        <taxon>Oryzeae</taxon>
        <taxon>Oryzinae</taxon>
        <taxon>Oryza</taxon>
        <taxon>Oryza sativa</taxon>
    </lineage>
</organism>
<dbReference type="Pfam" id="PF01397">
    <property type="entry name" value="Terpene_synth"/>
    <property type="match status" value="1"/>
</dbReference>
<dbReference type="Proteomes" id="UP000059680">
    <property type="component" value="Chromosome 3"/>
</dbReference>
<dbReference type="InterPro" id="IPR050148">
    <property type="entry name" value="Terpene_synthase-like"/>
</dbReference>
<dbReference type="PANTHER" id="PTHR31225:SF63">
    <property type="entry name" value="BETA-SELINENE SYNTHASE"/>
    <property type="match status" value="1"/>
</dbReference>
<dbReference type="eggNOG" id="ENOG502QUCN">
    <property type="taxonomic scope" value="Eukaryota"/>
</dbReference>
<dbReference type="PANTHER" id="PTHR31225">
    <property type="entry name" value="OS04G0344100 PROTEIN-RELATED"/>
    <property type="match status" value="1"/>
</dbReference>
<reference evidence="2 3" key="3">
    <citation type="journal article" date="2013" name="Rice">
        <title>Improvement of the Oryza sativa Nipponbare reference genome using next generation sequence and optical map data.</title>
        <authorList>
            <person name="Kawahara Y."/>
            <person name="de la Bastide M."/>
            <person name="Hamilton J.P."/>
            <person name="Kanamori H."/>
            <person name="McCombie W.R."/>
            <person name="Ouyang S."/>
            <person name="Schwartz D.C."/>
            <person name="Tanaka T."/>
            <person name="Wu J."/>
            <person name="Zhou S."/>
            <person name="Childs K.L."/>
            <person name="Davidson R.M."/>
            <person name="Lin H."/>
            <person name="Quesada-Ocampo L."/>
            <person name="Vaillancourt B."/>
            <person name="Sakai H."/>
            <person name="Lee S.S."/>
            <person name="Kim J."/>
            <person name="Numa H."/>
            <person name="Itoh T."/>
            <person name="Buell C.R."/>
            <person name="Matsumoto T."/>
        </authorList>
    </citation>
    <scope>NUCLEOTIDE SEQUENCE [LARGE SCALE GENOMIC DNA]</scope>
    <source>
        <strain evidence="3">cv. Nipponbare</strain>
    </source>
</reference>
<evidence type="ECO:0000259" key="1">
    <source>
        <dbReference type="Pfam" id="PF01397"/>
    </source>
</evidence>
<dbReference type="Gene3D" id="1.50.10.130">
    <property type="entry name" value="Terpene synthase, N-terminal domain"/>
    <property type="match status" value="1"/>
</dbReference>
<evidence type="ECO:0000313" key="3">
    <source>
        <dbReference type="Proteomes" id="UP000059680"/>
    </source>
</evidence>
<dbReference type="Gramene" id="Os03t0361500-00">
    <property type="protein sequence ID" value="Os03t0361500-00"/>
    <property type="gene ID" value="Os03g0361500"/>
</dbReference>
<name>A0A0P0VYH6_ORYSJ</name>
<keyword evidence="3" id="KW-1185">Reference proteome</keyword>
<evidence type="ECO:0000313" key="2">
    <source>
        <dbReference type="EMBL" id="BAS84287.1"/>
    </source>
</evidence>
<dbReference type="SMR" id="A0A0P0VYH6"/>
<dbReference type="InParanoid" id="A0A0P0VYH6"/>
<reference evidence="3" key="1">
    <citation type="journal article" date="2005" name="Nature">
        <title>The map-based sequence of the rice genome.</title>
        <authorList>
            <consortium name="International rice genome sequencing project (IRGSP)"/>
            <person name="Matsumoto T."/>
            <person name="Wu J."/>
            <person name="Kanamori H."/>
            <person name="Katayose Y."/>
            <person name="Fujisawa M."/>
            <person name="Namiki N."/>
            <person name="Mizuno H."/>
            <person name="Yamamoto K."/>
            <person name="Antonio B.A."/>
            <person name="Baba T."/>
            <person name="Sakata K."/>
            <person name="Nagamura Y."/>
            <person name="Aoki H."/>
            <person name="Arikawa K."/>
            <person name="Arita K."/>
            <person name="Bito T."/>
            <person name="Chiden Y."/>
            <person name="Fujitsuka N."/>
            <person name="Fukunaka R."/>
            <person name="Hamada M."/>
            <person name="Harada C."/>
            <person name="Hayashi A."/>
            <person name="Hijishita S."/>
            <person name="Honda M."/>
            <person name="Hosokawa S."/>
            <person name="Ichikawa Y."/>
            <person name="Idonuma A."/>
            <person name="Iijima M."/>
            <person name="Ikeda M."/>
            <person name="Ikeno M."/>
            <person name="Ito K."/>
            <person name="Ito S."/>
            <person name="Ito T."/>
            <person name="Ito Y."/>
            <person name="Ito Y."/>
            <person name="Iwabuchi A."/>
            <person name="Kamiya K."/>
            <person name="Karasawa W."/>
            <person name="Kurita K."/>
            <person name="Katagiri S."/>
            <person name="Kikuta A."/>
            <person name="Kobayashi H."/>
            <person name="Kobayashi N."/>
            <person name="Machita K."/>
            <person name="Maehara T."/>
            <person name="Masukawa M."/>
            <person name="Mizubayashi T."/>
            <person name="Mukai Y."/>
            <person name="Nagasaki H."/>
            <person name="Nagata Y."/>
            <person name="Naito S."/>
            <person name="Nakashima M."/>
            <person name="Nakama Y."/>
            <person name="Nakamichi Y."/>
            <person name="Nakamura M."/>
            <person name="Meguro A."/>
            <person name="Negishi M."/>
            <person name="Ohta I."/>
            <person name="Ohta T."/>
            <person name="Okamoto M."/>
            <person name="Ono N."/>
            <person name="Saji S."/>
            <person name="Sakaguchi M."/>
            <person name="Sakai K."/>
            <person name="Shibata M."/>
            <person name="Shimokawa T."/>
            <person name="Song J."/>
            <person name="Takazaki Y."/>
            <person name="Terasawa K."/>
            <person name="Tsugane M."/>
            <person name="Tsuji K."/>
            <person name="Ueda S."/>
            <person name="Waki K."/>
            <person name="Yamagata H."/>
            <person name="Yamamoto M."/>
            <person name="Yamamoto S."/>
            <person name="Yamane H."/>
            <person name="Yoshiki S."/>
            <person name="Yoshihara R."/>
            <person name="Yukawa K."/>
            <person name="Zhong H."/>
            <person name="Yano M."/>
            <person name="Yuan Q."/>
            <person name="Ouyang S."/>
            <person name="Liu J."/>
            <person name="Jones K.M."/>
            <person name="Gansberger K."/>
            <person name="Moffat K."/>
            <person name="Hill J."/>
            <person name="Bera J."/>
            <person name="Fadrosh D."/>
            <person name="Jin S."/>
            <person name="Johri S."/>
            <person name="Kim M."/>
            <person name="Overton L."/>
            <person name="Reardon M."/>
            <person name="Tsitrin T."/>
            <person name="Vuong H."/>
            <person name="Weaver B."/>
            <person name="Ciecko A."/>
            <person name="Tallon L."/>
            <person name="Jackson J."/>
            <person name="Pai G."/>
            <person name="Aken S.V."/>
            <person name="Utterback T."/>
            <person name="Reidmuller S."/>
            <person name="Feldblyum T."/>
            <person name="Hsiao J."/>
            <person name="Zismann V."/>
            <person name="Iobst S."/>
            <person name="de Vazeille A.R."/>
            <person name="Buell C.R."/>
            <person name="Ying K."/>
            <person name="Li Y."/>
            <person name="Lu T."/>
            <person name="Huang Y."/>
            <person name="Zhao Q."/>
            <person name="Feng Q."/>
            <person name="Zhang L."/>
            <person name="Zhu J."/>
            <person name="Weng Q."/>
            <person name="Mu J."/>
            <person name="Lu Y."/>
            <person name="Fan D."/>
            <person name="Liu Y."/>
            <person name="Guan J."/>
            <person name="Zhang Y."/>
            <person name="Yu S."/>
            <person name="Liu X."/>
            <person name="Zhang Y."/>
            <person name="Hong G."/>
            <person name="Han B."/>
            <person name="Choisne N."/>
            <person name="Demange N."/>
            <person name="Orjeda G."/>
            <person name="Samain S."/>
            <person name="Cattolico L."/>
            <person name="Pelletier E."/>
            <person name="Couloux A."/>
            <person name="Segurens B."/>
            <person name="Wincker P."/>
            <person name="D'Hont A."/>
            <person name="Scarpelli C."/>
            <person name="Weissenbach J."/>
            <person name="Salanoubat M."/>
            <person name="Quetier F."/>
            <person name="Yu Y."/>
            <person name="Kim H.R."/>
            <person name="Rambo T."/>
            <person name="Currie J."/>
            <person name="Collura K."/>
            <person name="Luo M."/>
            <person name="Yang T."/>
            <person name="Ammiraju J.S.S."/>
            <person name="Engler F."/>
            <person name="Soderlund C."/>
            <person name="Wing R.A."/>
            <person name="Palmer L.E."/>
            <person name="de la Bastide M."/>
            <person name="Spiegel L."/>
            <person name="Nascimento L."/>
            <person name="Zutavern T."/>
            <person name="O'Shaughnessy A."/>
            <person name="Dike S."/>
            <person name="Dedhia N."/>
            <person name="Preston R."/>
            <person name="Balija V."/>
            <person name="McCombie W.R."/>
            <person name="Chow T."/>
            <person name="Chen H."/>
            <person name="Chung M."/>
            <person name="Chen C."/>
            <person name="Shaw J."/>
            <person name="Wu H."/>
            <person name="Hsiao K."/>
            <person name="Chao Y."/>
            <person name="Chu M."/>
            <person name="Cheng C."/>
            <person name="Hour A."/>
            <person name="Lee P."/>
            <person name="Lin S."/>
            <person name="Lin Y."/>
            <person name="Liou J."/>
            <person name="Liu S."/>
            <person name="Hsing Y."/>
            <person name="Raghuvanshi S."/>
            <person name="Mohanty A."/>
            <person name="Bharti A.K."/>
            <person name="Gaur A."/>
            <person name="Gupta V."/>
            <person name="Kumar D."/>
            <person name="Ravi V."/>
            <person name="Vij S."/>
            <person name="Kapur A."/>
            <person name="Khurana P."/>
            <person name="Khurana P."/>
            <person name="Khurana J.P."/>
            <person name="Tyagi A.K."/>
            <person name="Gaikwad K."/>
            <person name="Singh A."/>
            <person name="Dalal V."/>
            <person name="Srivastava S."/>
            <person name="Dixit A."/>
            <person name="Pal A.K."/>
            <person name="Ghazi I.A."/>
            <person name="Yadav M."/>
            <person name="Pandit A."/>
            <person name="Bhargava A."/>
            <person name="Sureshbabu K."/>
            <person name="Batra K."/>
            <person name="Sharma T.R."/>
            <person name="Mohapatra T."/>
            <person name="Singh N.K."/>
            <person name="Messing J."/>
            <person name="Nelson A.B."/>
            <person name="Fuks G."/>
            <person name="Kavchok S."/>
            <person name="Keizer G."/>
            <person name="Linton E."/>
            <person name="Llaca V."/>
            <person name="Song R."/>
            <person name="Tanyolac B."/>
            <person name="Young S."/>
            <person name="Ho-Il K."/>
            <person name="Hahn J.H."/>
            <person name="Sangsakoo G."/>
            <person name="Vanavichit A."/>
            <person name="de Mattos Luiz.A.T."/>
            <person name="Zimmer P.D."/>
            <person name="Malone G."/>
            <person name="Dellagostin O."/>
            <person name="de Oliveira A.C."/>
            <person name="Bevan M."/>
            <person name="Bancroft I."/>
            <person name="Minx P."/>
            <person name="Cordum H."/>
            <person name="Wilson R."/>
            <person name="Cheng Z."/>
            <person name="Jin W."/>
            <person name="Jiang J."/>
            <person name="Leong S.A."/>
            <person name="Iwama H."/>
            <person name="Gojobori T."/>
            <person name="Itoh T."/>
            <person name="Niimura Y."/>
            <person name="Fujii Y."/>
            <person name="Habara T."/>
            <person name="Sakai H."/>
            <person name="Sato Y."/>
            <person name="Wilson G."/>
            <person name="Kumar K."/>
            <person name="McCouch S."/>
            <person name="Juretic N."/>
            <person name="Hoen D."/>
            <person name="Wright S."/>
            <person name="Bruskiewich R."/>
            <person name="Bureau T."/>
            <person name="Miyao A."/>
            <person name="Hirochika H."/>
            <person name="Nishikawa T."/>
            <person name="Kadowaki K."/>
            <person name="Sugiura M."/>
            <person name="Burr B."/>
            <person name="Sasaki T."/>
        </authorList>
    </citation>
    <scope>NUCLEOTIDE SEQUENCE [LARGE SCALE GENOMIC DNA]</scope>
    <source>
        <strain evidence="3">cv. Nipponbare</strain>
    </source>
</reference>
<dbReference type="FunCoup" id="A0A0P0VYH6">
    <property type="interactions" value="35"/>
</dbReference>
<dbReference type="AlphaFoldDB" id="A0A0P0VYH6"/>
<sequence length="182" mass="20708">MPQLPPAELVLPPCGATSSSPTPLPAPQACKLILWMREHVDQLKRQVRCKLSKATSMAYTVMLVDVLERLHIDDHFRDEITVALQHVLLLHHKEHADSVAAADLLHLESLRFRLLRQHGFLVSADVFDKFKDSTGCFRENLSTDARGLLSLYNAAHLAMPRRRSGARRRHRVLETERQVLAR</sequence>
<dbReference type="InterPro" id="IPR008930">
    <property type="entry name" value="Terpenoid_cyclase/PrenylTrfase"/>
</dbReference>
<accession>A0A0P0VYH6</accession>